<accession>A0A4S8HIP2</accession>
<evidence type="ECO:0000313" key="1">
    <source>
        <dbReference type="EMBL" id="THU34923.1"/>
    </source>
</evidence>
<dbReference type="RefSeq" id="WP_136579566.1">
    <property type="nucleotide sequence ID" value="NZ_STFF01000007.1"/>
</dbReference>
<dbReference type="AlphaFoldDB" id="A0A4S8HIP2"/>
<reference evidence="1 2" key="1">
    <citation type="submission" date="2019-04" db="EMBL/GenBank/DDBJ databases">
        <title>Niastella caeni sp. nov., isolated from activated sludge.</title>
        <authorList>
            <person name="Sheng M."/>
        </authorList>
    </citation>
    <scope>NUCLEOTIDE SEQUENCE [LARGE SCALE GENOMIC DNA]</scope>
    <source>
        <strain evidence="1 2">HX-2-15</strain>
    </source>
</reference>
<dbReference type="Proteomes" id="UP000306918">
    <property type="component" value="Unassembled WGS sequence"/>
</dbReference>
<protein>
    <submittedName>
        <fullName evidence="1">Uncharacterized protein</fullName>
    </submittedName>
</protein>
<dbReference type="EMBL" id="STFF01000007">
    <property type="protein sequence ID" value="THU34923.1"/>
    <property type="molecule type" value="Genomic_DNA"/>
</dbReference>
<proteinExistence type="predicted"/>
<evidence type="ECO:0000313" key="2">
    <source>
        <dbReference type="Proteomes" id="UP000306918"/>
    </source>
</evidence>
<sequence>MKRWFFISIAFMSVLLCQGQQVKMRSWGVEISPAKYYKVTYQPSDIYFPALGTVAIVNNTNRFMFRSNVDLFFLTIKKRTMIEYGLGLQSEEYNMNEDAIGQAYYFSQQAIMVSNYSLRPHVHIGYIVSDNRSVHILVKAGLFYSLITFKQDYNYFNKLLKATFRDEIIVNLLGEPVLVDLHDRFYFLKTTFSCGIQFRRHRVLLDILYDFQNRNLEIFRSDKPILIKQCQQFRLQLGFLFGNKYVQK</sequence>
<gene>
    <name evidence="1" type="ORF">FAM09_23310</name>
</gene>
<comment type="caution">
    <text evidence="1">The sequence shown here is derived from an EMBL/GenBank/DDBJ whole genome shotgun (WGS) entry which is preliminary data.</text>
</comment>
<name>A0A4S8HIP2_9BACT</name>
<organism evidence="1 2">
    <name type="scientific">Niastella caeni</name>
    <dbReference type="NCBI Taxonomy" id="2569763"/>
    <lineage>
        <taxon>Bacteria</taxon>
        <taxon>Pseudomonadati</taxon>
        <taxon>Bacteroidota</taxon>
        <taxon>Chitinophagia</taxon>
        <taxon>Chitinophagales</taxon>
        <taxon>Chitinophagaceae</taxon>
        <taxon>Niastella</taxon>
    </lineage>
</organism>
<keyword evidence="2" id="KW-1185">Reference proteome</keyword>